<evidence type="ECO:0000313" key="1">
    <source>
        <dbReference type="EMBL" id="KAK0494859.1"/>
    </source>
</evidence>
<organism evidence="1 2">
    <name type="scientific">Armillaria luteobubalina</name>
    <dbReference type="NCBI Taxonomy" id="153913"/>
    <lineage>
        <taxon>Eukaryota</taxon>
        <taxon>Fungi</taxon>
        <taxon>Dikarya</taxon>
        <taxon>Basidiomycota</taxon>
        <taxon>Agaricomycotina</taxon>
        <taxon>Agaricomycetes</taxon>
        <taxon>Agaricomycetidae</taxon>
        <taxon>Agaricales</taxon>
        <taxon>Marasmiineae</taxon>
        <taxon>Physalacriaceae</taxon>
        <taxon>Armillaria</taxon>
    </lineage>
</organism>
<evidence type="ECO:0000313" key="2">
    <source>
        <dbReference type="Proteomes" id="UP001175228"/>
    </source>
</evidence>
<gene>
    <name evidence="1" type="ORF">EDD18DRAFT_286432</name>
</gene>
<name>A0AA39Q316_9AGAR</name>
<proteinExistence type="predicted"/>
<accession>A0AA39Q316</accession>
<dbReference type="AlphaFoldDB" id="A0AA39Q316"/>
<reference evidence="1" key="1">
    <citation type="submission" date="2023-06" db="EMBL/GenBank/DDBJ databases">
        <authorList>
            <consortium name="Lawrence Berkeley National Laboratory"/>
            <person name="Ahrendt S."/>
            <person name="Sahu N."/>
            <person name="Indic B."/>
            <person name="Wong-Bajracharya J."/>
            <person name="Merenyi Z."/>
            <person name="Ke H.-M."/>
            <person name="Monk M."/>
            <person name="Kocsube S."/>
            <person name="Drula E."/>
            <person name="Lipzen A."/>
            <person name="Balint B."/>
            <person name="Henrissat B."/>
            <person name="Andreopoulos B."/>
            <person name="Martin F.M."/>
            <person name="Harder C.B."/>
            <person name="Rigling D."/>
            <person name="Ford K.L."/>
            <person name="Foster G.D."/>
            <person name="Pangilinan J."/>
            <person name="Papanicolaou A."/>
            <person name="Barry K."/>
            <person name="LaButti K."/>
            <person name="Viragh M."/>
            <person name="Koriabine M."/>
            <person name="Yan M."/>
            <person name="Riley R."/>
            <person name="Champramary S."/>
            <person name="Plett K.L."/>
            <person name="Tsai I.J."/>
            <person name="Slot J."/>
            <person name="Sipos G."/>
            <person name="Plett J."/>
            <person name="Nagy L.G."/>
            <person name="Grigoriev I.V."/>
        </authorList>
    </citation>
    <scope>NUCLEOTIDE SEQUENCE</scope>
    <source>
        <strain evidence="1">HWK02</strain>
    </source>
</reference>
<comment type="caution">
    <text evidence="1">The sequence shown here is derived from an EMBL/GenBank/DDBJ whole genome shotgun (WGS) entry which is preliminary data.</text>
</comment>
<dbReference type="Proteomes" id="UP001175228">
    <property type="component" value="Unassembled WGS sequence"/>
</dbReference>
<keyword evidence="2" id="KW-1185">Reference proteome</keyword>
<protein>
    <submittedName>
        <fullName evidence="1">Uncharacterized protein</fullName>
    </submittedName>
</protein>
<sequence length="220" mass="25114">MSTIRRCQWDGFHKKTGHVDDRFFVGRLTKPSASEAKKISANGKVNALFDATCHGNIEGNESICNFDDDRLIAGSISVHLDGLKFPFPCTSSPFCRERFECFLFSSGFFGIRLPPTYGLRACRSLTKEYRSCTRYRKVLWCARSQERACRTLSYLDMFSGVSLHGVSCLPCLSTDGFSSNIMFCRYPPKRLQKYISHQARFETLKSDVFRPYLRLVVHPA</sequence>
<dbReference type="EMBL" id="JAUEPU010000019">
    <property type="protein sequence ID" value="KAK0494859.1"/>
    <property type="molecule type" value="Genomic_DNA"/>
</dbReference>